<dbReference type="InterPro" id="IPR036938">
    <property type="entry name" value="PAP2/HPO_sf"/>
</dbReference>
<dbReference type="Pfam" id="PF01569">
    <property type="entry name" value="PAP2"/>
    <property type="match status" value="1"/>
</dbReference>
<feature type="transmembrane region" description="Helical" evidence="1">
    <location>
        <begin position="125"/>
        <end position="145"/>
    </location>
</feature>
<sequence length="200" mass="21780">MNWHTITFLGDSTITIPGACILALWLAINRMWRPMFAWLAAFGMAMLIVVISKLLFMGWDISLPMLNFTGFSGHTASSSALYLSLALLLTQQCSRGRRLLVLALTALVVTAVGTSRLMIKVHSESEVLLGLLVGAGAAWAFGLSLRESAPPLRHLLLPLGLAAALMMTGFDKPAPTQSFLQELAKNLSGRTEVYMRHEPL</sequence>
<feature type="domain" description="Phosphatidic acid phosphatase type 2/haloperoxidase" evidence="2">
    <location>
        <begin position="71"/>
        <end position="141"/>
    </location>
</feature>
<organism evidence="3 4">
    <name type="scientific">Herbaspirillum rubrisubalbicans Os34</name>
    <dbReference type="NCBI Taxonomy" id="1235827"/>
    <lineage>
        <taxon>Bacteria</taxon>
        <taxon>Pseudomonadati</taxon>
        <taxon>Pseudomonadota</taxon>
        <taxon>Betaproteobacteria</taxon>
        <taxon>Burkholderiales</taxon>
        <taxon>Oxalobacteraceae</taxon>
        <taxon>Herbaspirillum</taxon>
    </lineage>
</organism>
<feature type="transmembrane region" description="Helical" evidence="1">
    <location>
        <begin position="71"/>
        <end position="90"/>
    </location>
</feature>
<dbReference type="Gene3D" id="1.20.144.10">
    <property type="entry name" value="Phosphatidic acid phosphatase type 2/haloperoxidase"/>
    <property type="match status" value="1"/>
</dbReference>
<name>A0A6M3ZRQ7_9BURK</name>
<dbReference type="EMBL" id="CP008956">
    <property type="protein sequence ID" value="QJQ00680.1"/>
    <property type="molecule type" value="Genomic_DNA"/>
</dbReference>
<dbReference type="Proteomes" id="UP000501648">
    <property type="component" value="Chromosome"/>
</dbReference>
<dbReference type="SUPFAM" id="SSF48317">
    <property type="entry name" value="Acid phosphatase/Vanadium-dependent haloperoxidase"/>
    <property type="match status" value="1"/>
</dbReference>
<reference evidence="3 4" key="1">
    <citation type="journal article" date="2012" name="J. Bacteriol.">
        <title>Genome sequence of the pathogenic Herbaspirillum seropedicae strain Os34, isolated from rice roots.</title>
        <authorList>
            <person name="Ye W."/>
            <person name="Ye S."/>
            <person name="Liu J."/>
            <person name="Chang S."/>
            <person name="Chen M."/>
            <person name="Zhu B."/>
            <person name="Guo L."/>
            <person name="An Q."/>
        </authorList>
    </citation>
    <scope>NUCLEOTIDE SEQUENCE [LARGE SCALE GENOMIC DNA]</scope>
    <source>
        <strain evidence="3 4">Os34</strain>
    </source>
</reference>
<protein>
    <submittedName>
        <fullName evidence="3">Phosphatase PAP2 family protein</fullName>
    </submittedName>
</protein>
<evidence type="ECO:0000259" key="2">
    <source>
        <dbReference type="Pfam" id="PF01569"/>
    </source>
</evidence>
<keyword evidence="1" id="KW-0472">Membrane</keyword>
<feature type="transmembrane region" description="Helical" evidence="1">
    <location>
        <begin position="99"/>
        <end position="119"/>
    </location>
</feature>
<proteinExistence type="predicted"/>
<evidence type="ECO:0000256" key="1">
    <source>
        <dbReference type="SAM" id="Phobius"/>
    </source>
</evidence>
<keyword evidence="1" id="KW-0812">Transmembrane</keyword>
<keyword evidence="1" id="KW-1133">Transmembrane helix</keyword>
<dbReference type="InterPro" id="IPR000326">
    <property type="entry name" value="PAP2/HPO"/>
</dbReference>
<accession>A0A6M3ZRQ7</accession>
<evidence type="ECO:0000313" key="3">
    <source>
        <dbReference type="EMBL" id="QJQ00680.1"/>
    </source>
</evidence>
<dbReference type="RefSeq" id="WP_017450881.1">
    <property type="nucleotide sequence ID" value="NZ_CP008956.1"/>
</dbReference>
<feature type="transmembrane region" description="Helical" evidence="1">
    <location>
        <begin position="6"/>
        <end position="28"/>
    </location>
</feature>
<gene>
    <name evidence="3" type="ORF">C798_10700</name>
</gene>
<evidence type="ECO:0000313" key="4">
    <source>
        <dbReference type="Proteomes" id="UP000501648"/>
    </source>
</evidence>
<dbReference type="AlphaFoldDB" id="A0A6M3ZRQ7"/>
<feature type="transmembrane region" description="Helical" evidence="1">
    <location>
        <begin position="35"/>
        <end position="59"/>
    </location>
</feature>
<feature type="transmembrane region" description="Helical" evidence="1">
    <location>
        <begin position="152"/>
        <end position="170"/>
    </location>
</feature>